<sequence length="1103" mass="123301">MSQKGNRVLQFIICLFFLNYSCTKENDENKIFESLDASNTGVAFENILTETDSLNYFTFPYMYEGGGVAAGDINNDGLIDLYFTGNQVSNKLYLNKGNLEFEDITDKAGVSGDNRWYTGVTMADVNSDGFLDIYCSVGGKYEPRINQLFLNKGDGTFIEKGAELGIDDGGDTVQVTFFDYDKDGDLDLYVANYPPTPFTTPTYIYLHLMKNFKKHQSDHLYRNDGDTFTDVTKEANLGSYGLSLSATVGDLNNDSWPDLYVSNDFNSPDFMYINNQDGTFREVVKDAMGQTAYYGMGADIADINNDGFLDISQADMDGESDQRRKANMGNTMRKLFQELINAGFHHQYVQNNLQLNSGAFNDGIPYFSNVSRFTGTSSTDWSWGPLIADFDNDGKKDLFIANGTRREVNNNDYFDNLRTAKVTQGDLLEGSLAIPSVRLDNYMFKNNGDLNFEHVTKEWGVSFAGFTNGATYADLDNDGDLEIITNNIDDPASIFENKSASKKNFIKIRFEGTPNNLFGLGNRVYVKTGEQTQMHELTLTRGFQSSVAPEIIFGLDQTQKIDELKVVWTNGTSEILKDVAVNQTLVLKYGNASPIAEEPAPAAPLFTDVTKDFPEFRHQENYFDDYSRQVLLPHKMSAYGPALAVGDLNNDGLDDYYIGGARDLPGTIFFQSTEGFTKQDGEAFEEDKPSEDIGALIFDADQDGDNDLYVVSGGYEFEFKPELLQDRLYVNDGNGHFSKAPESALPEMLISGSRAYHADFDKDGKEDLLVLGRQVPGKYPLPTKSFILKNTSTNGNVKFEEYSTFVGDQFDSLGMATSAVITDFNNDGWLDVMIVGEWMPIKVFENIKTGFKDVSGEMGLTDTTGWWWSINEGDFDGDGDMDYLVGNNGLNYEYKATENETFDVYAHDFDNNDKMDIVLAYYEDGVQYPLRGRLPSSQQIPAIKYKYKTSEEFSHATLEDVYTQKSLDEALHYQVRSFASIYLENKGGTFEIHKLPYQAQLSNINQILIDDYDQDGHLDALIAGNLYGSEIETARIDAGYGLFLKGDGKGGFEPVPVYESGFFTPGDVKDMGTLKVKGDTYIILAKNDDFLQFVKVNTDSPVQ</sequence>
<evidence type="ECO:0000259" key="2">
    <source>
        <dbReference type="Pfam" id="PF07593"/>
    </source>
</evidence>
<proteinExistence type="predicted"/>
<dbReference type="Proteomes" id="UP001166021">
    <property type="component" value="Unassembled WGS sequence"/>
</dbReference>
<dbReference type="Pfam" id="PF13517">
    <property type="entry name" value="FG-GAP_3"/>
    <property type="match status" value="5"/>
</dbReference>
<accession>A0ABR7V422</accession>
<dbReference type="Gene3D" id="2.130.10.130">
    <property type="entry name" value="Integrin alpha, N-terminal"/>
    <property type="match status" value="4"/>
</dbReference>
<keyword evidence="4" id="KW-1185">Reference proteome</keyword>
<organism evidence="3 4">
    <name type="scientific">Maribacter aquimaris</name>
    <dbReference type="NCBI Taxonomy" id="2737171"/>
    <lineage>
        <taxon>Bacteria</taxon>
        <taxon>Pseudomonadati</taxon>
        <taxon>Bacteroidota</taxon>
        <taxon>Flavobacteriia</taxon>
        <taxon>Flavobacteriales</taxon>
        <taxon>Flavobacteriaceae</taxon>
        <taxon>Maribacter</taxon>
    </lineage>
</organism>
<dbReference type="Pfam" id="PF07593">
    <property type="entry name" value="UnbV_ASPIC"/>
    <property type="match status" value="1"/>
</dbReference>
<dbReference type="InterPro" id="IPR028994">
    <property type="entry name" value="Integrin_alpha_N"/>
</dbReference>
<dbReference type="InterPro" id="IPR027039">
    <property type="entry name" value="Crtac1"/>
</dbReference>
<dbReference type="EMBL" id="JABTCF010000004">
    <property type="protein sequence ID" value="MBD0777903.1"/>
    <property type="molecule type" value="Genomic_DNA"/>
</dbReference>
<dbReference type="SUPFAM" id="SSF69318">
    <property type="entry name" value="Integrin alpha N-terminal domain"/>
    <property type="match status" value="3"/>
</dbReference>
<dbReference type="InterPro" id="IPR013517">
    <property type="entry name" value="FG-GAP"/>
</dbReference>
<dbReference type="PANTHER" id="PTHR16026:SF0">
    <property type="entry name" value="CARTILAGE ACIDIC PROTEIN 1"/>
    <property type="match status" value="1"/>
</dbReference>
<name>A0ABR7V422_9FLAO</name>
<evidence type="ECO:0000256" key="1">
    <source>
        <dbReference type="ARBA" id="ARBA00022729"/>
    </source>
</evidence>
<gene>
    <name evidence="3" type="ORF">HPE56_08860</name>
</gene>
<comment type="caution">
    <text evidence="3">The sequence shown here is derived from an EMBL/GenBank/DDBJ whole genome shotgun (WGS) entry which is preliminary data.</text>
</comment>
<feature type="domain" description="ASPIC/UnbV" evidence="2">
    <location>
        <begin position="519"/>
        <end position="585"/>
    </location>
</feature>
<evidence type="ECO:0000313" key="4">
    <source>
        <dbReference type="Proteomes" id="UP001166021"/>
    </source>
</evidence>
<reference evidence="3" key="1">
    <citation type="submission" date="2020-05" db="EMBL/GenBank/DDBJ databases">
        <title>The draft genome sequence of Maribacter sp. ANRC-HE7.</title>
        <authorList>
            <person name="Mu L."/>
        </authorList>
    </citation>
    <scope>NUCLEOTIDE SEQUENCE</scope>
    <source>
        <strain evidence="3">ANRC-HE7</strain>
    </source>
</reference>
<dbReference type="RefSeq" id="WP_188243408.1">
    <property type="nucleotide sequence ID" value="NZ_JABTCF010000004.1"/>
</dbReference>
<dbReference type="InterPro" id="IPR011519">
    <property type="entry name" value="UnbV_ASPIC"/>
</dbReference>
<dbReference type="PANTHER" id="PTHR16026">
    <property type="entry name" value="CARTILAGE ACIDIC PROTEIN 1"/>
    <property type="match status" value="1"/>
</dbReference>
<keyword evidence="1" id="KW-0732">Signal</keyword>
<protein>
    <submittedName>
        <fullName evidence="3">VCBS repeat-containing protein</fullName>
    </submittedName>
</protein>
<evidence type="ECO:0000313" key="3">
    <source>
        <dbReference type="EMBL" id="MBD0777903.1"/>
    </source>
</evidence>